<dbReference type="AlphaFoldDB" id="A0A3M2KT72"/>
<protein>
    <recommendedName>
        <fullName evidence="4">DUF4386 family protein</fullName>
    </recommendedName>
</protein>
<feature type="transmembrane region" description="Helical" evidence="1">
    <location>
        <begin position="46"/>
        <end position="69"/>
    </location>
</feature>
<evidence type="ECO:0000256" key="1">
    <source>
        <dbReference type="SAM" id="Phobius"/>
    </source>
</evidence>
<sequence>MNFDRRTVRVAGIVYLFAWIVGLSVWPTNPSVRASGTQIAAALHGHVPVAIAQYVCTQGIAGIALAVIVSTFTGWARITGLSAVAVSLTQCALGVHMSGWSSAGSADAAQTVFALVNRLDGVKMLLLAVAAFLVSVSALRNHIGPVWVHLTGLALALTISISGIGYLLLSTTLAPAAYVAGIVLLVWVPATAWARRDITGPVSVARIAVPA</sequence>
<dbReference type="EMBL" id="RFFH01000019">
    <property type="protein sequence ID" value="RMI28649.1"/>
    <property type="molecule type" value="Genomic_DNA"/>
</dbReference>
<feature type="transmembrane region" description="Helical" evidence="1">
    <location>
        <begin position="146"/>
        <end position="169"/>
    </location>
</feature>
<name>A0A3M2KT72_9NOCA</name>
<evidence type="ECO:0000313" key="2">
    <source>
        <dbReference type="EMBL" id="RMI28649.1"/>
    </source>
</evidence>
<proteinExistence type="predicted"/>
<keyword evidence="1" id="KW-0472">Membrane</keyword>
<keyword evidence="3" id="KW-1185">Reference proteome</keyword>
<feature type="transmembrane region" description="Helical" evidence="1">
    <location>
        <begin position="175"/>
        <end position="194"/>
    </location>
</feature>
<accession>A0A3M2KT72</accession>
<feature type="transmembrane region" description="Helical" evidence="1">
    <location>
        <begin position="121"/>
        <end position="139"/>
    </location>
</feature>
<keyword evidence="1" id="KW-0812">Transmembrane</keyword>
<feature type="transmembrane region" description="Helical" evidence="1">
    <location>
        <begin position="81"/>
        <end position="101"/>
    </location>
</feature>
<feature type="transmembrane region" description="Helical" evidence="1">
    <location>
        <begin position="7"/>
        <end position="26"/>
    </location>
</feature>
<reference evidence="2 3" key="1">
    <citation type="submission" date="2018-10" db="EMBL/GenBank/DDBJ databases">
        <title>Isolation from cow dung.</title>
        <authorList>
            <person name="Ling L."/>
        </authorList>
    </citation>
    <scope>NUCLEOTIDE SEQUENCE [LARGE SCALE GENOMIC DNA]</scope>
    <source>
        <strain evidence="2 3">NEAU-LL90</strain>
    </source>
</reference>
<dbReference type="Proteomes" id="UP000279275">
    <property type="component" value="Unassembled WGS sequence"/>
</dbReference>
<gene>
    <name evidence="2" type="ORF">EBN03_28790</name>
</gene>
<evidence type="ECO:0008006" key="4">
    <source>
        <dbReference type="Google" id="ProtNLM"/>
    </source>
</evidence>
<dbReference type="RefSeq" id="WP_122191299.1">
    <property type="nucleotide sequence ID" value="NZ_RFFH01000019.1"/>
</dbReference>
<keyword evidence="1" id="KW-1133">Transmembrane helix</keyword>
<organism evidence="2 3">
    <name type="scientific">Nocardia stercoris</name>
    <dbReference type="NCBI Taxonomy" id="2483361"/>
    <lineage>
        <taxon>Bacteria</taxon>
        <taxon>Bacillati</taxon>
        <taxon>Actinomycetota</taxon>
        <taxon>Actinomycetes</taxon>
        <taxon>Mycobacteriales</taxon>
        <taxon>Nocardiaceae</taxon>
        <taxon>Nocardia</taxon>
    </lineage>
</organism>
<evidence type="ECO:0000313" key="3">
    <source>
        <dbReference type="Proteomes" id="UP000279275"/>
    </source>
</evidence>
<comment type="caution">
    <text evidence="2">The sequence shown here is derived from an EMBL/GenBank/DDBJ whole genome shotgun (WGS) entry which is preliminary data.</text>
</comment>
<dbReference type="OrthoDB" id="4225301at2"/>